<evidence type="ECO:0000256" key="4">
    <source>
        <dbReference type="ARBA" id="ARBA00022801"/>
    </source>
</evidence>
<evidence type="ECO:0000313" key="9">
    <source>
        <dbReference type="Proteomes" id="UP000050867"/>
    </source>
</evidence>
<dbReference type="Gene3D" id="1.10.101.10">
    <property type="entry name" value="PGBD-like superfamily/PGBD"/>
    <property type="match status" value="2"/>
</dbReference>
<keyword evidence="9" id="KW-1185">Reference proteome</keyword>
<dbReference type="InterPro" id="IPR036505">
    <property type="entry name" value="Amidase/PGRP_sf"/>
</dbReference>
<dbReference type="GO" id="GO:0009253">
    <property type="term" value="P:peptidoglycan catabolic process"/>
    <property type="evidence" value="ECO:0007669"/>
    <property type="project" value="InterPro"/>
</dbReference>
<dbReference type="SUPFAM" id="SSF47090">
    <property type="entry name" value="PGBD-like"/>
    <property type="match status" value="2"/>
</dbReference>
<dbReference type="PANTHER" id="PTHR30417">
    <property type="entry name" value="N-ACETYLMURAMOYL-L-ALANINE AMIDASE AMID"/>
    <property type="match status" value="1"/>
</dbReference>
<dbReference type="Pfam" id="PF01510">
    <property type="entry name" value="Amidase_2"/>
    <property type="match status" value="1"/>
</dbReference>
<feature type="domain" description="N-acetylmuramoyl-L-alanine amidase" evidence="7">
    <location>
        <begin position="228"/>
        <end position="356"/>
    </location>
</feature>
<dbReference type="Gene3D" id="3.40.80.10">
    <property type="entry name" value="Peptidoglycan recognition protein-like"/>
    <property type="match status" value="1"/>
</dbReference>
<comment type="caution">
    <text evidence="8">The sequence shown here is derived from an EMBL/GenBank/DDBJ whole genome shotgun (WGS) entry which is preliminary data.</text>
</comment>
<dbReference type="eggNOG" id="COG3409">
    <property type="taxonomic scope" value="Bacteria"/>
</dbReference>
<evidence type="ECO:0000256" key="3">
    <source>
        <dbReference type="ARBA" id="ARBA00011901"/>
    </source>
</evidence>
<organism evidence="8 9">
    <name type="scientific">Wenjunlia vitaminophila</name>
    <name type="common">Streptomyces vitaminophilus</name>
    <dbReference type="NCBI Taxonomy" id="76728"/>
    <lineage>
        <taxon>Bacteria</taxon>
        <taxon>Bacillati</taxon>
        <taxon>Actinomycetota</taxon>
        <taxon>Actinomycetes</taxon>
        <taxon>Kitasatosporales</taxon>
        <taxon>Streptomycetaceae</taxon>
        <taxon>Wenjunlia</taxon>
    </lineage>
</organism>
<evidence type="ECO:0000256" key="5">
    <source>
        <dbReference type="ARBA" id="ARBA00023316"/>
    </source>
</evidence>
<dbReference type="GO" id="GO:0071555">
    <property type="term" value="P:cell wall organization"/>
    <property type="evidence" value="ECO:0007669"/>
    <property type="project" value="UniProtKB-KW"/>
</dbReference>
<feature type="chain" id="PRO_5006670634" description="N-acetylmuramoyl-L-alanine amidase" evidence="6">
    <location>
        <begin position="34"/>
        <end position="519"/>
    </location>
</feature>
<dbReference type="RefSeq" id="WP_040911596.1">
    <property type="nucleotide sequence ID" value="NZ_LLZU01000015.1"/>
</dbReference>
<dbReference type="InterPro" id="IPR002477">
    <property type="entry name" value="Peptidoglycan-bd-like"/>
</dbReference>
<keyword evidence="6" id="KW-0732">Signal</keyword>
<sequence>MFRRTMWWRRTGMSVLGGLAACLLVASGQSAGAAPADQPARDSMNQAFDRAAEEFSVPRDLLVAVGYGETHLDGHRGAPSQANGYGVMHLVSNPERQTLERAAVLTGESVNTLREDTPANIRGGAAVLRAYADDLGLDAAERRDVNEWYPVVARYSGDDTGYPARLYADTVYQFLQQGVSAGVAGGERVTVDPRTVRPERGRYADVTLDQPSTLSTDYPPAKWVPAYSGNYTVGRTSAITTVVVHVTQGSYAGTISWFQNPSSDVSAHYVVRSSDGEVTQMVRDADTAWHARGGNSYSIGIEHEGYVDNPSWFTDAMYRSSAALTAHLCNRYGIPKDRTHIVGHSEVPGNDHTDPGPNWNWSYYMQLVGGTNTVNLDFAAYSTQRVGSTGAQVKAVQQLLNTQGFDAGTVDGIFGSRTESAAKAFQTARGLSADGVVGRGTWTALLSAGTTPLLENGSTGAAVQRLQRALTAALGRTVEIDGDFGPATGTAVRDYQTSRGLSADGVVGPATWGALQAGR</sequence>
<dbReference type="InterPro" id="IPR051206">
    <property type="entry name" value="NAMLAA_amidase_2"/>
</dbReference>
<evidence type="ECO:0000313" key="8">
    <source>
        <dbReference type="EMBL" id="KRV49117.1"/>
    </source>
</evidence>
<dbReference type="Pfam" id="PF01471">
    <property type="entry name" value="PG_binding_1"/>
    <property type="match status" value="2"/>
</dbReference>
<feature type="signal peptide" evidence="6">
    <location>
        <begin position="1"/>
        <end position="33"/>
    </location>
</feature>
<dbReference type="OrthoDB" id="66275at2"/>
<dbReference type="InterPro" id="IPR036366">
    <property type="entry name" value="PGBDSf"/>
</dbReference>
<dbReference type="EMBL" id="LLZU01000015">
    <property type="protein sequence ID" value="KRV49117.1"/>
    <property type="molecule type" value="Genomic_DNA"/>
</dbReference>
<comment type="catalytic activity">
    <reaction evidence="1">
        <text>Hydrolyzes the link between N-acetylmuramoyl residues and L-amino acid residues in certain cell-wall glycopeptides.</text>
        <dbReference type="EC" id="3.5.1.28"/>
    </reaction>
</comment>
<dbReference type="GO" id="GO:0008745">
    <property type="term" value="F:N-acetylmuramoyl-L-alanine amidase activity"/>
    <property type="evidence" value="ECO:0007669"/>
    <property type="project" value="UniProtKB-EC"/>
</dbReference>
<protein>
    <recommendedName>
        <fullName evidence="3">N-acetylmuramoyl-L-alanine amidase</fullName>
        <ecNumber evidence="3">3.5.1.28</ecNumber>
    </recommendedName>
</protein>
<dbReference type="SUPFAM" id="SSF53955">
    <property type="entry name" value="Lysozyme-like"/>
    <property type="match status" value="1"/>
</dbReference>
<proteinExistence type="inferred from homology"/>
<evidence type="ECO:0000256" key="1">
    <source>
        <dbReference type="ARBA" id="ARBA00001561"/>
    </source>
</evidence>
<comment type="similarity">
    <text evidence="2">Belongs to the N-acetylmuramoyl-L-alanine amidase 2 family.</text>
</comment>
<name>A0A0T6LSP2_WENVI</name>
<dbReference type="FunFam" id="3.40.80.10:FF:000006">
    <property type="entry name" value="N-acetylmuramoyl-L-alanine amidase"/>
    <property type="match status" value="1"/>
</dbReference>
<evidence type="ECO:0000256" key="6">
    <source>
        <dbReference type="SAM" id="SignalP"/>
    </source>
</evidence>
<accession>A0A0T6LSP2</accession>
<dbReference type="Gene3D" id="1.10.530.10">
    <property type="match status" value="1"/>
</dbReference>
<evidence type="ECO:0000256" key="2">
    <source>
        <dbReference type="ARBA" id="ARBA00007553"/>
    </source>
</evidence>
<dbReference type="SUPFAM" id="SSF55846">
    <property type="entry name" value="N-acetylmuramoyl-L-alanine amidase-like"/>
    <property type="match status" value="1"/>
</dbReference>
<dbReference type="SMART" id="SM00644">
    <property type="entry name" value="Ami_2"/>
    <property type="match status" value="1"/>
</dbReference>
<gene>
    <name evidence="8" type="ORF">AQ490_21725</name>
</gene>
<dbReference type="Proteomes" id="UP000050867">
    <property type="component" value="Unassembled WGS sequence"/>
</dbReference>
<reference evidence="8 9" key="1">
    <citation type="submission" date="2015-10" db="EMBL/GenBank/DDBJ databases">
        <title>Draft genome sequence of pyrrolomycin-producing Streptomyces vitaminophilus.</title>
        <authorList>
            <person name="Graham D.E."/>
            <person name="Mahan K.M."/>
            <person name="Klingeman D.M."/>
            <person name="Hettich R.L."/>
            <person name="Parry R.J."/>
        </authorList>
    </citation>
    <scope>NUCLEOTIDE SEQUENCE [LARGE SCALE GENOMIC DNA]</scope>
    <source>
        <strain evidence="8 9">ATCC 31673</strain>
    </source>
</reference>
<dbReference type="PROSITE" id="PS51257">
    <property type="entry name" value="PROKAR_LIPOPROTEIN"/>
    <property type="match status" value="1"/>
</dbReference>
<dbReference type="EC" id="3.5.1.28" evidence="3"/>
<dbReference type="AlphaFoldDB" id="A0A0T6LSP2"/>
<dbReference type="CDD" id="cd06583">
    <property type="entry name" value="PGRP"/>
    <property type="match status" value="1"/>
</dbReference>
<dbReference type="InterPro" id="IPR002502">
    <property type="entry name" value="Amidase_domain"/>
</dbReference>
<dbReference type="eggNOG" id="COG3023">
    <property type="taxonomic scope" value="Bacteria"/>
</dbReference>
<dbReference type="PANTHER" id="PTHR30417:SF1">
    <property type="entry name" value="N-ACETYLMURAMOYL-L-ALANINE AMIDASE AMID"/>
    <property type="match status" value="1"/>
</dbReference>
<dbReference type="InterPro" id="IPR023346">
    <property type="entry name" value="Lysozyme-like_dom_sf"/>
</dbReference>
<dbReference type="GO" id="GO:0009254">
    <property type="term" value="P:peptidoglycan turnover"/>
    <property type="evidence" value="ECO:0007669"/>
    <property type="project" value="TreeGrafter"/>
</dbReference>
<evidence type="ECO:0000259" key="7">
    <source>
        <dbReference type="SMART" id="SM00644"/>
    </source>
</evidence>
<keyword evidence="5" id="KW-0961">Cell wall biogenesis/degradation</keyword>
<dbReference type="STRING" id="76728.AQ490_21725"/>
<dbReference type="InterPro" id="IPR036365">
    <property type="entry name" value="PGBD-like_sf"/>
</dbReference>
<keyword evidence="4" id="KW-0378">Hydrolase</keyword>